<feature type="repeat" description="WD" evidence="7">
    <location>
        <begin position="310"/>
        <end position="352"/>
    </location>
</feature>
<dbReference type="SUPFAM" id="SSF50978">
    <property type="entry name" value="WD40 repeat-like"/>
    <property type="match status" value="1"/>
</dbReference>
<evidence type="ECO:0000256" key="2">
    <source>
        <dbReference type="ARBA" id="ARBA00021132"/>
    </source>
</evidence>
<dbReference type="PROSITE" id="PS50082">
    <property type="entry name" value="WD_REPEATS_2"/>
    <property type="match status" value="1"/>
</dbReference>
<dbReference type="Gene3D" id="2.130.10.10">
    <property type="entry name" value="YVTN repeat-like/Quinoprotein amine dehydrogenase"/>
    <property type="match status" value="1"/>
</dbReference>
<sequence length="501" mass="56274">MADTDSSLNEYERQRRANIERNNALIRELELAGLSADIGPVSASSNKRLVAHKPRPTAKRAKTIKKEESPAPRRTSARLAGLQAESEAVRIKTEEEYATAQEKAKAERQRVGGDIKFEDIASDALSKLWTFNDDDADSQNEEKVIAGDIVQLRKDLSSLTLFEKFEPNDIKITPERIYNIGFHPSVSKRLVLAGDKIGHLGVWDVDEVKREDEDEYPQLYLFKVHARTLSSFTFAPSVSEKVYTSSYDGSIRSVDFTTGVSSEIYYGGLGGEPDAVSEIHFADQNLLYFSTLEGELGRLDLRTPKDITKFRLHEKKIGGFSLHPSAPHFCATASLDRSMKLWDFRRIKTTRSHELQAKYLTRYDSRLSISCTSWNSDGGIVCNGYDDTINIFNLKESVTWSESFAAPEELKPSVTIRHNCQTGRWVTILRAHWQQYPLDQIQKFVIGNMNRFMDVYTADGIQLARLGDADLVSAVPAACQFHPTKNWIVGGTASGKVCLFS</sequence>
<evidence type="ECO:0000256" key="7">
    <source>
        <dbReference type="PROSITE-ProRule" id="PRU00221"/>
    </source>
</evidence>
<evidence type="ECO:0000313" key="10">
    <source>
        <dbReference type="EMBL" id="ODQ72984.1"/>
    </source>
</evidence>
<dbReference type="GO" id="GO:0006974">
    <property type="term" value="P:DNA damage response"/>
    <property type="evidence" value="ECO:0007669"/>
    <property type="project" value="UniProtKB-KW"/>
</dbReference>
<dbReference type="InterPro" id="IPR019775">
    <property type="entry name" value="WD40_repeat_CS"/>
</dbReference>
<keyword evidence="3 7" id="KW-0853">WD repeat</keyword>
<dbReference type="GO" id="GO:0005737">
    <property type="term" value="C:cytoplasm"/>
    <property type="evidence" value="ECO:0007669"/>
    <property type="project" value="EnsemblFungi"/>
</dbReference>
<organism evidence="10 11">
    <name type="scientific">Lipomyces starkeyi NRRL Y-11557</name>
    <dbReference type="NCBI Taxonomy" id="675824"/>
    <lineage>
        <taxon>Eukaryota</taxon>
        <taxon>Fungi</taxon>
        <taxon>Dikarya</taxon>
        <taxon>Ascomycota</taxon>
        <taxon>Saccharomycotina</taxon>
        <taxon>Lipomycetes</taxon>
        <taxon>Lipomycetales</taxon>
        <taxon>Lipomycetaceae</taxon>
        <taxon>Lipomyces</taxon>
    </lineage>
</organism>
<evidence type="ECO:0000256" key="6">
    <source>
        <dbReference type="ARBA" id="ARBA00023125"/>
    </source>
</evidence>
<keyword evidence="4" id="KW-0677">Repeat</keyword>
<name>A0A1E3Q673_LIPST</name>
<feature type="region of interest" description="Disordered" evidence="9">
    <location>
        <begin position="51"/>
        <end position="82"/>
    </location>
</feature>
<evidence type="ECO:0000256" key="9">
    <source>
        <dbReference type="SAM" id="MobiDB-lite"/>
    </source>
</evidence>
<protein>
    <recommendedName>
        <fullName evidence="2 8">DNA damage-binding protein CMR1</fullName>
    </recommendedName>
</protein>
<dbReference type="OrthoDB" id="9890280at2759"/>
<dbReference type="InterPro" id="IPR015943">
    <property type="entry name" value="WD40/YVTN_repeat-like_dom_sf"/>
</dbReference>
<dbReference type="STRING" id="675824.A0A1E3Q673"/>
<dbReference type="Proteomes" id="UP000094385">
    <property type="component" value="Unassembled WGS sequence"/>
</dbReference>
<dbReference type="PANTHER" id="PTHR14773">
    <property type="entry name" value="WD REPEAT-CONTAINING PROTEIN 76"/>
    <property type="match status" value="1"/>
</dbReference>
<dbReference type="InterPro" id="IPR001680">
    <property type="entry name" value="WD40_rpt"/>
</dbReference>
<dbReference type="InterPro" id="IPR036322">
    <property type="entry name" value="WD40_repeat_dom_sf"/>
</dbReference>
<dbReference type="PROSITE" id="PS00678">
    <property type="entry name" value="WD_REPEATS_1"/>
    <property type="match status" value="1"/>
</dbReference>
<keyword evidence="11" id="KW-1185">Reference proteome</keyword>
<evidence type="ECO:0000256" key="5">
    <source>
        <dbReference type="ARBA" id="ARBA00022763"/>
    </source>
</evidence>
<dbReference type="GO" id="GO:0003677">
    <property type="term" value="F:DNA binding"/>
    <property type="evidence" value="ECO:0007669"/>
    <property type="project" value="UniProtKB-UniRule"/>
</dbReference>
<dbReference type="Pfam" id="PF00400">
    <property type="entry name" value="WD40"/>
    <property type="match status" value="1"/>
</dbReference>
<evidence type="ECO:0000256" key="3">
    <source>
        <dbReference type="ARBA" id="ARBA00022574"/>
    </source>
</evidence>
<proteinExistence type="inferred from homology"/>
<keyword evidence="6 8" id="KW-0238">DNA-binding</keyword>
<evidence type="ECO:0000256" key="8">
    <source>
        <dbReference type="RuleBase" id="RU365004"/>
    </source>
</evidence>
<comment type="similarity">
    <text evidence="1 8">Belongs to the WD repeat DDB2/WDR76 family.</text>
</comment>
<evidence type="ECO:0000313" key="11">
    <source>
        <dbReference type="Proteomes" id="UP000094385"/>
    </source>
</evidence>
<dbReference type="PANTHER" id="PTHR14773:SF0">
    <property type="entry name" value="WD REPEAT-CONTAINING PROTEIN 76"/>
    <property type="match status" value="1"/>
</dbReference>
<comment type="function">
    <text evidence="8">DNA-binding protein that binds to both single- and double-stranded DNA. Binds preferentially to UV-damaged DNA. May be involved in DNA-metabolic processes.</text>
</comment>
<gene>
    <name evidence="10" type="ORF">LIPSTDRAFT_281285</name>
</gene>
<dbReference type="AlphaFoldDB" id="A0A1E3Q673"/>
<feature type="compositionally biased region" description="Basic residues" evidence="9">
    <location>
        <begin position="51"/>
        <end position="63"/>
    </location>
</feature>
<dbReference type="GO" id="GO:0000785">
    <property type="term" value="C:chromatin"/>
    <property type="evidence" value="ECO:0007669"/>
    <property type="project" value="EnsemblFungi"/>
</dbReference>
<dbReference type="EMBL" id="KV454294">
    <property type="protein sequence ID" value="ODQ72984.1"/>
    <property type="molecule type" value="Genomic_DNA"/>
</dbReference>
<dbReference type="GO" id="GO:2000001">
    <property type="term" value="P:regulation of DNA damage checkpoint"/>
    <property type="evidence" value="ECO:0007669"/>
    <property type="project" value="EnsemblFungi"/>
</dbReference>
<evidence type="ECO:0000256" key="4">
    <source>
        <dbReference type="ARBA" id="ARBA00022737"/>
    </source>
</evidence>
<reference evidence="10 11" key="1">
    <citation type="journal article" date="2016" name="Proc. Natl. Acad. Sci. U.S.A.">
        <title>Comparative genomics of biotechnologically important yeasts.</title>
        <authorList>
            <person name="Riley R."/>
            <person name="Haridas S."/>
            <person name="Wolfe K.H."/>
            <person name="Lopes M.R."/>
            <person name="Hittinger C.T."/>
            <person name="Goeker M."/>
            <person name="Salamov A.A."/>
            <person name="Wisecaver J.H."/>
            <person name="Long T.M."/>
            <person name="Calvey C.H."/>
            <person name="Aerts A.L."/>
            <person name="Barry K.W."/>
            <person name="Choi C."/>
            <person name="Clum A."/>
            <person name="Coughlan A.Y."/>
            <person name="Deshpande S."/>
            <person name="Douglass A.P."/>
            <person name="Hanson S.J."/>
            <person name="Klenk H.-P."/>
            <person name="LaButti K.M."/>
            <person name="Lapidus A."/>
            <person name="Lindquist E.A."/>
            <person name="Lipzen A.M."/>
            <person name="Meier-Kolthoff J.P."/>
            <person name="Ohm R.A."/>
            <person name="Otillar R.P."/>
            <person name="Pangilinan J.L."/>
            <person name="Peng Y."/>
            <person name="Rokas A."/>
            <person name="Rosa C.A."/>
            <person name="Scheuner C."/>
            <person name="Sibirny A.A."/>
            <person name="Slot J.C."/>
            <person name="Stielow J.B."/>
            <person name="Sun H."/>
            <person name="Kurtzman C.P."/>
            <person name="Blackwell M."/>
            <person name="Grigoriev I.V."/>
            <person name="Jeffries T.W."/>
        </authorList>
    </citation>
    <scope>NUCLEOTIDE SEQUENCE [LARGE SCALE GENOMIC DNA]</scope>
    <source>
        <strain evidence="10 11">NRRL Y-11557</strain>
    </source>
</reference>
<dbReference type="SMART" id="SM00320">
    <property type="entry name" value="WD40"/>
    <property type="match status" value="4"/>
</dbReference>
<keyword evidence="5 8" id="KW-0227">DNA damage</keyword>
<dbReference type="InterPro" id="IPR050853">
    <property type="entry name" value="WD_repeat_DNA-damage-binding"/>
</dbReference>
<dbReference type="GO" id="GO:0034399">
    <property type="term" value="C:nuclear periphery"/>
    <property type="evidence" value="ECO:0007669"/>
    <property type="project" value="EnsemblFungi"/>
</dbReference>
<evidence type="ECO:0000256" key="1">
    <source>
        <dbReference type="ARBA" id="ARBA00005434"/>
    </source>
</evidence>
<accession>A0A1E3Q673</accession>